<name>A0A4R3MT71_9BACI</name>
<organism evidence="3 4">
    <name type="scientific">Melghiribacillus thermohalophilus</name>
    <dbReference type="NCBI Taxonomy" id="1324956"/>
    <lineage>
        <taxon>Bacteria</taxon>
        <taxon>Bacillati</taxon>
        <taxon>Bacillota</taxon>
        <taxon>Bacilli</taxon>
        <taxon>Bacillales</taxon>
        <taxon>Bacillaceae</taxon>
        <taxon>Melghiribacillus</taxon>
    </lineage>
</organism>
<dbReference type="AlphaFoldDB" id="A0A4R3MT71"/>
<reference evidence="3 4" key="1">
    <citation type="submission" date="2019-03" db="EMBL/GenBank/DDBJ databases">
        <title>Genomic Encyclopedia of Type Strains, Phase IV (KMG-IV): sequencing the most valuable type-strain genomes for metagenomic binning, comparative biology and taxonomic classification.</title>
        <authorList>
            <person name="Goeker M."/>
        </authorList>
    </citation>
    <scope>NUCLEOTIDE SEQUENCE [LARGE SCALE GENOMIC DNA]</scope>
    <source>
        <strain evidence="3 4">DSM 25894</strain>
    </source>
</reference>
<dbReference type="Proteomes" id="UP000294650">
    <property type="component" value="Unassembled WGS sequence"/>
</dbReference>
<evidence type="ECO:0000259" key="2">
    <source>
        <dbReference type="Pfam" id="PF11127"/>
    </source>
</evidence>
<feature type="region of interest" description="Disordered" evidence="1">
    <location>
        <begin position="69"/>
        <end position="93"/>
    </location>
</feature>
<gene>
    <name evidence="3" type="ORF">EDD68_12031</name>
</gene>
<evidence type="ECO:0000256" key="1">
    <source>
        <dbReference type="SAM" id="MobiDB-lite"/>
    </source>
</evidence>
<evidence type="ECO:0000313" key="4">
    <source>
        <dbReference type="Proteomes" id="UP000294650"/>
    </source>
</evidence>
<proteinExistence type="predicted"/>
<dbReference type="EMBL" id="SMAN01000020">
    <property type="protein sequence ID" value="TCT18927.1"/>
    <property type="molecule type" value="Genomic_DNA"/>
</dbReference>
<dbReference type="OrthoDB" id="5405951at2"/>
<dbReference type="InterPro" id="IPR021309">
    <property type="entry name" value="YgaP-like_TM"/>
</dbReference>
<protein>
    <submittedName>
        <fullName evidence="3">DUF2892 family protein</fullName>
    </submittedName>
</protein>
<dbReference type="RefSeq" id="WP_132372590.1">
    <property type="nucleotide sequence ID" value="NZ_SMAN01000020.1"/>
</dbReference>
<keyword evidence="4" id="KW-1185">Reference proteome</keyword>
<comment type="caution">
    <text evidence="3">The sequence shown here is derived from an EMBL/GenBank/DDBJ whole genome shotgun (WGS) entry which is preliminary data.</text>
</comment>
<dbReference type="Pfam" id="PF11127">
    <property type="entry name" value="YgaP-like_TM"/>
    <property type="match status" value="1"/>
</dbReference>
<accession>A0A4R3MT71</accession>
<evidence type="ECO:0000313" key="3">
    <source>
        <dbReference type="EMBL" id="TCT18927.1"/>
    </source>
</evidence>
<feature type="compositionally biased region" description="Polar residues" evidence="1">
    <location>
        <begin position="69"/>
        <end position="81"/>
    </location>
</feature>
<feature type="domain" description="Inner membrane protein YgaP-like transmembrane" evidence="2">
    <location>
        <begin position="3"/>
        <end position="67"/>
    </location>
</feature>
<feature type="compositionally biased region" description="Basic and acidic residues" evidence="1">
    <location>
        <begin position="82"/>
        <end position="93"/>
    </location>
</feature>
<sequence>MVKQNIGVVNSLIRITCGLTGICYGMLNLQKRPWQQGNWTIITLSAMKVGEGIVRFCPVTYLLENQMTTSGQSHGQGNQRLNKQDSQKSQEHS</sequence>